<dbReference type="Gene3D" id="3.30.980.10">
    <property type="entry name" value="Threonyl-trna Synthetase, Chain A, domain 2"/>
    <property type="match status" value="1"/>
</dbReference>
<evidence type="ECO:0000256" key="3">
    <source>
        <dbReference type="ARBA" id="ARBA00022598"/>
    </source>
</evidence>
<dbReference type="Gene3D" id="3.30.930.10">
    <property type="entry name" value="Bira Bifunctional Protein, Domain 2"/>
    <property type="match status" value="1"/>
</dbReference>
<dbReference type="SMART" id="SM00863">
    <property type="entry name" value="tRNA_SAD"/>
    <property type="match status" value="1"/>
</dbReference>
<dbReference type="PANTHER" id="PTHR11777:SF9">
    <property type="entry name" value="ALANINE--TRNA LIGASE, CYTOPLASMIC"/>
    <property type="match status" value="1"/>
</dbReference>
<feature type="binding site" evidence="11">
    <location>
        <position position="666"/>
    </location>
    <ligand>
        <name>Zn(2+)</name>
        <dbReference type="ChEBI" id="CHEBI:29105"/>
    </ligand>
</feature>
<keyword evidence="11" id="KW-0963">Cytoplasm</keyword>
<dbReference type="FunFam" id="3.30.54.20:FF:000001">
    <property type="entry name" value="Alanine--tRNA ligase"/>
    <property type="match status" value="1"/>
</dbReference>
<comment type="similarity">
    <text evidence="1 11">Belongs to the class-II aminoacyl-tRNA synthetase family.</text>
</comment>
<feature type="binding site" evidence="11">
    <location>
        <position position="670"/>
    </location>
    <ligand>
        <name>Zn(2+)</name>
        <dbReference type="ChEBI" id="CHEBI:29105"/>
    </ligand>
</feature>
<dbReference type="GO" id="GO:0004813">
    <property type="term" value="F:alanine-tRNA ligase activity"/>
    <property type="evidence" value="ECO:0007669"/>
    <property type="project" value="UniProtKB-UniRule"/>
</dbReference>
<proteinExistence type="inferred from homology"/>
<dbReference type="Proteomes" id="UP000324479">
    <property type="component" value="Unassembled WGS sequence"/>
</dbReference>
<evidence type="ECO:0000256" key="1">
    <source>
        <dbReference type="ARBA" id="ARBA00008226"/>
    </source>
</evidence>
<dbReference type="Pfam" id="PF02272">
    <property type="entry name" value="DHHA1"/>
    <property type="match status" value="1"/>
</dbReference>
<dbReference type="InterPro" id="IPR018162">
    <property type="entry name" value="Ala-tRNA-ligase_IIc_anticod-bd"/>
</dbReference>
<keyword evidence="6 11" id="KW-0862">Zinc</keyword>
<keyword evidence="9 11" id="KW-0648">Protein biosynthesis</keyword>
<dbReference type="InterPro" id="IPR050058">
    <property type="entry name" value="Ala-tRNA_ligase"/>
</dbReference>
<dbReference type="GO" id="GO:0008270">
    <property type="term" value="F:zinc ion binding"/>
    <property type="evidence" value="ECO:0007669"/>
    <property type="project" value="UniProtKB-UniRule"/>
</dbReference>
<comment type="subcellular location">
    <subcellularLocation>
        <location evidence="11">Cytoplasm</location>
    </subcellularLocation>
</comment>
<evidence type="ECO:0000256" key="7">
    <source>
        <dbReference type="ARBA" id="ARBA00022840"/>
    </source>
</evidence>
<evidence type="ECO:0000256" key="11">
    <source>
        <dbReference type="HAMAP-Rule" id="MF_00036"/>
    </source>
</evidence>
<organism evidence="14 15">
    <name type="scientific">Roseiconus nitratireducens</name>
    <dbReference type="NCBI Taxonomy" id="2605748"/>
    <lineage>
        <taxon>Bacteria</taxon>
        <taxon>Pseudomonadati</taxon>
        <taxon>Planctomycetota</taxon>
        <taxon>Planctomycetia</taxon>
        <taxon>Pirellulales</taxon>
        <taxon>Pirellulaceae</taxon>
        <taxon>Roseiconus</taxon>
    </lineage>
</organism>
<sequence>MKTDELREKYLEFFETKGCVRKPSDVLVPTWDPSVLFTPAGMNQFKDHFLGKVKLDFTRATTCQKCLRTGDIDNVGRTAYHHTFFEMLGNFSFGDYFKKEAIAWAWEFLTEKKWLGIDPQRLSVTVYKDDDEAHGIWKESIGLPDSRIIRMDEDENFWPASAPSEGPDGVCGPCSEIYYQLDNGSEVEIWNLVFTQFNRVGDPPDNLKPLPSQNIDTGMGLERTASVLQGVPTNFHIDTLKPIVDAAADVVGVKYELESDNGRRLRRITDHARACTFAIHENVYPGRDKAKYVVRRLIRRAVLDGFQMDLRDPFLHKLVPAVVESSKVAYPELAETVERVAEVIEAEENAFFGTIDGGMKRIGQLFEEMRDESAVMVPGKDAAELNTTYGVPPELLQTLAAEKNFTFDWAGYRDAMHEHAIASGAGQVELFQTGPLETLKEALRETPFIGYDVTSATAVVKGIITGEGLSKEDEGQLLSHLDHPGDASLRLVLDQSPFYGESGGQIGDTGVISSDDFEFVVHDTQKHGGLIVHHGKLTRGEIKEGAECQAVVDTDRRDALARAHSATHLLHHALRTHVGAHAQQQGSKVEEDRLRFDFTNQKPIPEDVLTQIESDVVVRIGEHAPVQWVTVPLAEARAAGAMMLFGEKYPDPVRMVSIGDFSKELCGGTHVQNTDNVQTFELMAEESVSAGTRRIVALTGKRAEQHREQTAALLKEVAEKLGTDPPHAAGATEQLMNEVRQLKKELTSGKAADHPESFAVGDDCPTEDVSDYVNTRARVREISRRLNVSQDEVLARVDGLLSDRKDLVKQLKQATAGGKVTADDLIAQGEKVGDDLVIVAEVPGANPNVMRGWIDQIRKKSSGGSAVLLATTQGDKVLLVGGLSRSLVDRGLKAGQWVGAAAKVVGGGGGGRPDMAQAGGKDASKLPEALSTARSTMKESLK</sequence>
<name>A0A5M6D6E3_9BACT</name>
<dbReference type="CDD" id="cd00673">
    <property type="entry name" value="AlaRS_core"/>
    <property type="match status" value="1"/>
</dbReference>
<keyword evidence="4 11" id="KW-0479">Metal-binding</keyword>
<dbReference type="GO" id="GO:0002161">
    <property type="term" value="F:aminoacyl-tRNA deacylase activity"/>
    <property type="evidence" value="ECO:0007669"/>
    <property type="project" value="TreeGrafter"/>
</dbReference>
<dbReference type="EC" id="6.1.1.7" evidence="11"/>
<evidence type="ECO:0000256" key="5">
    <source>
        <dbReference type="ARBA" id="ARBA00022741"/>
    </source>
</evidence>
<dbReference type="SUPFAM" id="SSF55681">
    <property type="entry name" value="Class II aaRS and biotin synthetases"/>
    <property type="match status" value="1"/>
</dbReference>
<dbReference type="GO" id="GO:0005524">
    <property type="term" value="F:ATP binding"/>
    <property type="evidence" value="ECO:0007669"/>
    <property type="project" value="UniProtKB-UniRule"/>
</dbReference>
<dbReference type="HAMAP" id="MF_00036_B">
    <property type="entry name" value="Ala_tRNA_synth_B"/>
    <property type="match status" value="1"/>
</dbReference>
<comment type="caution">
    <text evidence="14">The sequence shown here is derived from an EMBL/GenBank/DDBJ whole genome shotgun (WGS) entry which is preliminary data.</text>
</comment>
<dbReference type="PROSITE" id="PS50860">
    <property type="entry name" value="AA_TRNA_LIGASE_II_ALA"/>
    <property type="match status" value="1"/>
</dbReference>
<evidence type="ECO:0000256" key="10">
    <source>
        <dbReference type="ARBA" id="ARBA00023146"/>
    </source>
</evidence>
<dbReference type="AlphaFoldDB" id="A0A5M6D6E3"/>
<keyword evidence="3 11" id="KW-0436">Ligase</keyword>
<dbReference type="Gene3D" id="3.30.54.20">
    <property type="match status" value="1"/>
</dbReference>
<dbReference type="GO" id="GO:0000049">
    <property type="term" value="F:tRNA binding"/>
    <property type="evidence" value="ECO:0007669"/>
    <property type="project" value="UniProtKB-KW"/>
</dbReference>
<feature type="region of interest" description="Disordered" evidence="12">
    <location>
        <begin position="908"/>
        <end position="942"/>
    </location>
</feature>
<dbReference type="InterPro" id="IPR023033">
    <property type="entry name" value="Ala_tRNA_ligase_euk/bac"/>
</dbReference>
<keyword evidence="10 11" id="KW-0030">Aminoacyl-tRNA synthetase</keyword>
<dbReference type="Pfam" id="PF07973">
    <property type="entry name" value="tRNA_SAD"/>
    <property type="match status" value="1"/>
</dbReference>
<evidence type="ECO:0000313" key="14">
    <source>
        <dbReference type="EMBL" id="KAA5543107.1"/>
    </source>
</evidence>
<reference evidence="14 15" key="1">
    <citation type="submission" date="2019-08" db="EMBL/GenBank/DDBJ databases">
        <authorList>
            <person name="Dhanesh K."/>
            <person name="Kumar G."/>
            <person name="Sasikala C."/>
            <person name="Venkata Ramana C."/>
        </authorList>
    </citation>
    <scope>NUCLEOTIDE SEQUENCE [LARGE SCALE GENOMIC DNA]</scope>
    <source>
        <strain evidence="14 15">JC645</strain>
    </source>
</reference>
<dbReference type="Gene3D" id="6.10.250.550">
    <property type="match status" value="1"/>
</dbReference>
<dbReference type="SUPFAM" id="SSF55186">
    <property type="entry name" value="ThrRS/AlaRS common domain"/>
    <property type="match status" value="1"/>
</dbReference>
<protein>
    <recommendedName>
        <fullName evidence="11">Alanine--tRNA ligase</fullName>
        <ecNumber evidence="11">6.1.1.7</ecNumber>
    </recommendedName>
    <alternativeName>
        <fullName evidence="11">Alanyl-tRNA synthetase</fullName>
        <shortName evidence="11">AlaRS</shortName>
    </alternativeName>
</protein>
<feature type="binding site" evidence="11">
    <location>
        <position position="564"/>
    </location>
    <ligand>
        <name>Zn(2+)</name>
        <dbReference type="ChEBI" id="CHEBI:29105"/>
    </ligand>
</feature>
<dbReference type="Pfam" id="PF01411">
    <property type="entry name" value="tRNA-synt_2c"/>
    <property type="match status" value="1"/>
</dbReference>
<dbReference type="InterPro" id="IPR018163">
    <property type="entry name" value="Thr/Ala-tRNA-synth_IIc_edit"/>
</dbReference>
<dbReference type="EMBL" id="VWOX01000006">
    <property type="protein sequence ID" value="KAA5543107.1"/>
    <property type="molecule type" value="Genomic_DNA"/>
</dbReference>
<dbReference type="PRINTS" id="PR00980">
    <property type="entry name" value="TRNASYNTHALA"/>
</dbReference>
<evidence type="ECO:0000256" key="6">
    <source>
        <dbReference type="ARBA" id="ARBA00022833"/>
    </source>
</evidence>
<comment type="catalytic activity">
    <reaction evidence="11">
        <text>tRNA(Ala) + L-alanine + ATP = L-alanyl-tRNA(Ala) + AMP + diphosphate</text>
        <dbReference type="Rhea" id="RHEA:12540"/>
        <dbReference type="Rhea" id="RHEA-COMP:9657"/>
        <dbReference type="Rhea" id="RHEA-COMP:9923"/>
        <dbReference type="ChEBI" id="CHEBI:30616"/>
        <dbReference type="ChEBI" id="CHEBI:33019"/>
        <dbReference type="ChEBI" id="CHEBI:57972"/>
        <dbReference type="ChEBI" id="CHEBI:78442"/>
        <dbReference type="ChEBI" id="CHEBI:78497"/>
        <dbReference type="ChEBI" id="CHEBI:456215"/>
        <dbReference type="EC" id="6.1.1.7"/>
    </reaction>
</comment>
<dbReference type="PANTHER" id="PTHR11777">
    <property type="entry name" value="ALANYL-TRNA SYNTHETASE"/>
    <property type="match status" value="1"/>
</dbReference>
<feature type="binding site" evidence="11">
    <location>
        <position position="568"/>
    </location>
    <ligand>
        <name>Zn(2+)</name>
        <dbReference type="ChEBI" id="CHEBI:29105"/>
    </ligand>
</feature>
<evidence type="ECO:0000313" key="15">
    <source>
        <dbReference type="Proteomes" id="UP000324479"/>
    </source>
</evidence>
<comment type="cofactor">
    <cofactor evidence="11">
        <name>Zn(2+)</name>
        <dbReference type="ChEBI" id="CHEBI:29105"/>
    </cofactor>
    <text evidence="11">Binds 1 zinc ion per subunit.</text>
</comment>
<dbReference type="InterPro" id="IPR003156">
    <property type="entry name" value="DHHA1_dom"/>
</dbReference>
<comment type="function">
    <text evidence="11">Catalyzes the attachment of alanine to tRNA(Ala) in a two-step reaction: alanine is first activated by ATP to form Ala-AMP and then transferred to the acceptor end of tRNA(Ala). Also edits incorrectly charged Ser-tRNA(Ala) and Gly-tRNA(Ala) via its editing domain.</text>
</comment>
<dbReference type="Gene3D" id="3.10.310.40">
    <property type="match status" value="1"/>
</dbReference>
<dbReference type="InterPro" id="IPR012947">
    <property type="entry name" value="tRNA_SAD"/>
</dbReference>
<dbReference type="InterPro" id="IPR018165">
    <property type="entry name" value="Ala-tRNA-synth_IIc_core"/>
</dbReference>
<dbReference type="GO" id="GO:0005829">
    <property type="term" value="C:cytosol"/>
    <property type="evidence" value="ECO:0007669"/>
    <property type="project" value="TreeGrafter"/>
</dbReference>
<evidence type="ECO:0000256" key="4">
    <source>
        <dbReference type="ARBA" id="ARBA00022723"/>
    </source>
</evidence>
<dbReference type="NCBIfam" id="TIGR00344">
    <property type="entry name" value="alaS"/>
    <property type="match status" value="1"/>
</dbReference>
<feature type="domain" description="Alanyl-transfer RNA synthetases family profile" evidence="13">
    <location>
        <begin position="1"/>
        <end position="709"/>
    </location>
</feature>
<dbReference type="Gene3D" id="2.40.30.130">
    <property type="match status" value="1"/>
</dbReference>
<dbReference type="SUPFAM" id="SSF50447">
    <property type="entry name" value="Translation proteins"/>
    <property type="match status" value="1"/>
</dbReference>
<evidence type="ECO:0000256" key="9">
    <source>
        <dbReference type="ARBA" id="ARBA00022917"/>
    </source>
</evidence>
<evidence type="ECO:0000256" key="12">
    <source>
        <dbReference type="SAM" id="MobiDB-lite"/>
    </source>
</evidence>
<accession>A0A5M6D6E3</accession>
<dbReference type="SUPFAM" id="SSF101353">
    <property type="entry name" value="Putative anticodon-binding domain of alanyl-tRNA synthetase (AlaRS)"/>
    <property type="match status" value="1"/>
</dbReference>
<dbReference type="RefSeq" id="WP_150076771.1">
    <property type="nucleotide sequence ID" value="NZ_VWOX01000006.1"/>
</dbReference>
<evidence type="ECO:0000256" key="2">
    <source>
        <dbReference type="ARBA" id="ARBA00022555"/>
    </source>
</evidence>
<evidence type="ECO:0000256" key="8">
    <source>
        <dbReference type="ARBA" id="ARBA00022884"/>
    </source>
</evidence>
<keyword evidence="15" id="KW-1185">Reference proteome</keyword>
<comment type="domain">
    <text evidence="11">Consists of three domains; the N-terminal catalytic domain, the editing domain and the C-terminal C-Ala domain. The editing domain removes incorrectly charged amino acids, while the C-Ala domain, along with tRNA(Ala), serves as a bridge to cooperatively bring together the editing and aminoacylation centers thus stimulating deacylation of misacylated tRNAs.</text>
</comment>
<keyword evidence="8 11" id="KW-0694">RNA-binding</keyword>
<dbReference type="InterPro" id="IPR045864">
    <property type="entry name" value="aa-tRNA-synth_II/BPL/LPL"/>
</dbReference>
<dbReference type="FunFam" id="3.30.980.10:FF:000004">
    <property type="entry name" value="Alanine--tRNA ligase, cytoplasmic"/>
    <property type="match status" value="1"/>
</dbReference>
<dbReference type="FunFam" id="3.10.310.40:FF:000001">
    <property type="entry name" value="Alanine--tRNA ligase"/>
    <property type="match status" value="1"/>
</dbReference>
<dbReference type="InterPro" id="IPR018164">
    <property type="entry name" value="Ala-tRNA-synth_IIc_N"/>
</dbReference>
<keyword evidence="2 11" id="KW-0820">tRNA-binding</keyword>
<evidence type="ECO:0000259" key="13">
    <source>
        <dbReference type="PROSITE" id="PS50860"/>
    </source>
</evidence>
<dbReference type="FunFam" id="2.40.30.130:FF:000001">
    <property type="entry name" value="Alanine--tRNA ligase"/>
    <property type="match status" value="1"/>
</dbReference>
<keyword evidence="5 11" id="KW-0547">Nucleotide-binding</keyword>
<dbReference type="GO" id="GO:0006419">
    <property type="term" value="P:alanyl-tRNA aminoacylation"/>
    <property type="evidence" value="ECO:0007669"/>
    <property type="project" value="UniProtKB-UniRule"/>
</dbReference>
<dbReference type="InterPro" id="IPR002318">
    <property type="entry name" value="Ala-tRNA-lgiase_IIc"/>
</dbReference>
<keyword evidence="7 11" id="KW-0067">ATP-binding</keyword>
<gene>
    <name evidence="11 14" type="primary">alaS</name>
    <name evidence="14" type="ORF">FYK55_12535</name>
</gene>
<dbReference type="InterPro" id="IPR009000">
    <property type="entry name" value="Transl_B-barrel_sf"/>
</dbReference>